<dbReference type="NCBIfam" id="NF011906">
    <property type="entry name" value="PRK15379.1"/>
    <property type="match status" value="1"/>
</dbReference>
<reference evidence="2" key="1">
    <citation type="submission" date="2017-12" db="EMBL/GenBank/DDBJ databases">
        <title>FDA dAtabase for Regulatory Grade micrObial Sequences (FDA-ARGOS): Supporting development and validation of Infectious Disease Dx tests.</title>
        <authorList>
            <person name="Sichtig H."/>
            <person name="Tallon L."/>
            <person name="Sadzewicz L."/>
            <person name="Sengamalay N."/>
            <person name="Nagaraj S."/>
            <person name="Vavikolanu K."/>
            <person name="Aluvathingal J."/>
            <person name="Nadendla S."/>
            <person name="Pirone D.C."/>
            <person name="Hoffman M."/>
            <person name="Muruvanda T."/>
            <person name="Allard M."/>
            <person name="Evans P."/>
        </authorList>
    </citation>
    <scope>NUCLEOTIDE SEQUENCE [LARGE SCALE GENOMIC DNA]</scope>
    <source>
        <strain evidence="2">FDAARGOS_55</strain>
    </source>
</reference>
<gene>
    <name evidence="1" type="ORF">RK55_011170</name>
</gene>
<dbReference type="STRING" id="523831.SEHO0A_02985"/>
<dbReference type="Pfam" id="PF11047">
    <property type="entry name" value="SopD"/>
    <property type="match status" value="1"/>
</dbReference>
<dbReference type="GO" id="GO:0033644">
    <property type="term" value="C:host cell membrane"/>
    <property type="evidence" value="ECO:0007669"/>
    <property type="project" value="InterPro"/>
</dbReference>
<dbReference type="AlphaFoldDB" id="A0A2K0JEH4"/>
<dbReference type="InterPro" id="IPR022747">
    <property type="entry name" value="SopD"/>
</dbReference>
<sequence>MPVTLNFGNHHNYTLNESRLSHLLSADKEKATRMGSWDKLQDHFRSERKDHALEVLYSIIHGQGRGEPGEMEVNIEDMGKIYAFKKLQHLACPAHQDLFKIKMDASQTQFLFMVGDTVISQSRIQDILNLSDNVVVESMNSEEKQLFLQICEIIGSNIAWHPELLQASVSTLRKEVTSNVQIKEAVYGLVRPAEAPDHQFVEWQSSLSDDEKSMLTCINAGNFDPITQFCKIGYQEVQGEVAFCMMHPCISYLLHTYSPFAEFKETNADFLNKLNQDYKDYHKNKVFIDAILEKIYLTHERSLHIGENECSRNILLA</sequence>
<comment type="caution">
    <text evidence="1">The sequence shown here is derived from an EMBL/GenBank/DDBJ whole genome shotgun (WGS) entry which is preliminary data.</text>
</comment>
<dbReference type="Proteomes" id="UP000236163">
    <property type="component" value="Unassembled WGS sequence"/>
</dbReference>
<dbReference type="Gene3D" id="3.30.2440.10">
    <property type="entry name" value="Secreted effector protein SifA"/>
    <property type="match status" value="1"/>
</dbReference>
<evidence type="ECO:0000313" key="1">
    <source>
        <dbReference type="EMBL" id="PNO33691.1"/>
    </source>
</evidence>
<accession>A0A2K0JEH4</accession>
<protein>
    <submittedName>
        <fullName evidence="1">Type III secretion system effector SopD</fullName>
    </submittedName>
</protein>
<organism evidence="1 2">
    <name type="scientific">Salmonella enterica subsp. houtenae serovar 50:g,z51:-</name>
    <dbReference type="NCBI Taxonomy" id="1173947"/>
    <lineage>
        <taxon>Bacteria</taxon>
        <taxon>Pseudomonadati</taxon>
        <taxon>Pseudomonadota</taxon>
        <taxon>Gammaproteobacteria</taxon>
        <taxon>Enterobacterales</taxon>
        <taxon>Enterobacteriaceae</taxon>
        <taxon>Salmonella</taxon>
    </lineage>
</organism>
<name>A0A2K0JEH4_SALHO</name>
<dbReference type="EMBL" id="JWSP02000004">
    <property type="protein sequence ID" value="PNO33691.1"/>
    <property type="molecule type" value="Genomic_DNA"/>
</dbReference>
<evidence type="ECO:0000313" key="2">
    <source>
        <dbReference type="Proteomes" id="UP000236163"/>
    </source>
</evidence>
<proteinExistence type="predicted"/>